<evidence type="ECO:0000256" key="5">
    <source>
        <dbReference type="ARBA" id="ARBA00022763"/>
    </source>
</evidence>
<evidence type="ECO:0000256" key="2">
    <source>
        <dbReference type="ARBA" id="ARBA00001947"/>
    </source>
</evidence>
<comment type="catalytic activity">
    <reaction evidence="1">
        <text>Hydrolysis of DNA containing ring-opened 7-methylguanine residues, releasing 2,6-diamino-4-hydroxy-5-(N-methyl)formamidopyrimidine.</text>
        <dbReference type="EC" id="3.2.2.23"/>
    </reaction>
</comment>
<evidence type="ECO:0000256" key="9">
    <source>
        <dbReference type="ARBA" id="ARBA00023125"/>
    </source>
</evidence>
<dbReference type="InterPro" id="IPR010663">
    <property type="entry name" value="Znf_FPG/IleRS"/>
</dbReference>
<dbReference type="PROSITE" id="PS51068">
    <property type="entry name" value="FPG_CAT"/>
    <property type="match status" value="1"/>
</dbReference>
<feature type="domain" description="Formamidopyrimidine-DNA glycosylase catalytic" evidence="16">
    <location>
        <begin position="2"/>
        <end position="116"/>
    </location>
</feature>
<evidence type="ECO:0000256" key="1">
    <source>
        <dbReference type="ARBA" id="ARBA00001668"/>
    </source>
</evidence>
<evidence type="ECO:0000256" key="7">
    <source>
        <dbReference type="ARBA" id="ARBA00022801"/>
    </source>
</evidence>
<protein>
    <submittedName>
        <fullName evidence="17">DNA-(Apurinic or apyrimidinic site) lyase</fullName>
    </submittedName>
</protein>
<dbReference type="STRING" id="1524460.IX84_03505"/>
<dbReference type="InterPro" id="IPR012319">
    <property type="entry name" value="FPG_cat"/>
</dbReference>
<dbReference type="GO" id="GO:0008534">
    <property type="term" value="F:oxidized purine nucleobase lesion DNA N-glycosylase activity"/>
    <property type="evidence" value="ECO:0007669"/>
    <property type="project" value="UniProtKB-EC"/>
</dbReference>
<keyword evidence="5" id="KW-0227">DNA damage</keyword>
<dbReference type="AlphaFoldDB" id="A0A098SB83"/>
<evidence type="ECO:0000259" key="15">
    <source>
        <dbReference type="PROSITE" id="PS51066"/>
    </source>
</evidence>
<dbReference type="GO" id="GO:0008270">
    <property type="term" value="F:zinc ion binding"/>
    <property type="evidence" value="ECO:0007669"/>
    <property type="project" value="UniProtKB-KW"/>
</dbReference>
<sequence length="264" mass="30246">MPELPEVNAKKNHFDQVALHQKIEAVDLIDTSYILKEISGPAFAEKLTGRTFTGSYRRGKYFFAEMDNGDHVLFHFGMSGRFRYYDDPADQPKYERFAFDFEEGGRLGFDCPRKLARIHYVEDLDAFIAKKNLGEDALVLKEADFLEMAKGRKGTIKGFLLNQKYLAGMGNLYVDEVCWQQGIHPASVIGLLSEEEQRAMFQNMQAILQKAVALDAVYPDYPEEWLWNHRDKGGTCPKDGTELQRDKVAGRSTYYCPQCQELRS</sequence>
<dbReference type="SUPFAM" id="SSF46946">
    <property type="entry name" value="S13-like H2TH domain"/>
    <property type="match status" value="1"/>
</dbReference>
<dbReference type="Gene3D" id="3.20.190.10">
    <property type="entry name" value="MutM-like, N-terminal"/>
    <property type="match status" value="1"/>
</dbReference>
<dbReference type="InterPro" id="IPR000214">
    <property type="entry name" value="Znf_DNA_glyclase/AP_lyase"/>
</dbReference>
<keyword evidence="11 17" id="KW-0456">Lyase</keyword>
<reference evidence="17 18" key="1">
    <citation type="journal article" date="2014" name="Int. J. Syst. Evol. Microbiol.">
        <title>Phaeodactylibacter xiamenensis gen. nov., sp. nov., a member of the family Saprospiraceae isolated from the marine alga Phaeodactylum tricornutum.</title>
        <authorList>
            <person name="Chen Z.Jr."/>
            <person name="Lei X."/>
            <person name="Lai Q."/>
            <person name="Li Y."/>
            <person name="Zhang B."/>
            <person name="Zhang J."/>
            <person name="Zhang H."/>
            <person name="Yang L."/>
            <person name="Zheng W."/>
            <person name="Tian Y."/>
            <person name="Yu Z."/>
            <person name="Xu H.Jr."/>
            <person name="Zheng T."/>
        </authorList>
    </citation>
    <scope>NUCLEOTIDE SEQUENCE [LARGE SCALE GENOMIC DNA]</scope>
    <source>
        <strain evidence="17 18">KD52</strain>
    </source>
</reference>
<comment type="cofactor">
    <cofactor evidence="2">
        <name>Zn(2+)</name>
        <dbReference type="ChEBI" id="CHEBI:29105"/>
    </cofactor>
</comment>
<dbReference type="Pfam" id="PF06827">
    <property type="entry name" value="zf-FPG_IleRS"/>
    <property type="match status" value="1"/>
</dbReference>
<evidence type="ECO:0000256" key="10">
    <source>
        <dbReference type="ARBA" id="ARBA00023204"/>
    </source>
</evidence>
<dbReference type="Proteomes" id="UP000029736">
    <property type="component" value="Unassembled WGS sequence"/>
</dbReference>
<evidence type="ECO:0000256" key="6">
    <source>
        <dbReference type="ARBA" id="ARBA00022771"/>
    </source>
</evidence>
<dbReference type="RefSeq" id="WP_044216516.1">
    <property type="nucleotide sequence ID" value="NZ_JBKAGJ010000019.1"/>
</dbReference>
<evidence type="ECO:0000256" key="4">
    <source>
        <dbReference type="ARBA" id="ARBA00022723"/>
    </source>
</evidence>
<dbReference type="PROSITE" id="PS51066">
    <property type="entry name" value="ZF_FPG_2"/>
    <property type="match status" value="1"/>
</dbReference>
<dbReference type="Pfam" id="PF06831">
    <property type="entry name" value="H2TH"/>
    <property type="match status" value="1"/>
</dbReference>
<dbReference type="InterPro" id="IPR015886">
    <property type="entry name" value="H2TH_FPG"/>
</dbReference>
<keyword evidence="9" id="KW-0238">DNA-binding</keyword>
<dbReference type="Gene3D" id="1.10.8.50">
    <property type="match status" value="1"/>
</dbReference>
<keyword evidence="8" id="KW-0862">Zinc</keyword>
<keyword evidence="6 14" id="KW-0863">Zinc-finger</keyword>
<dbReference type="Pfam" id="PF01149">
    <property type="entry name" value="Fapy_DNA_glyco"/>
    <property type="match status" value="1"/>
</dbReference>
<dbReference type="SUPFAM" id="SSF81624">
    <property type="entry name" value="N-terminal domain of MutM-like DNA repair proteins"/>
    <property type="match status" value="1"/>
</dbReference>
<dbReference type="GO" id="GO:0003684">
    <property type="term" value="F:damaged DNA binding"/>
    <property type="evidence" value="ECO:0007669"/>
    <property type="project" value="InterPro"/>
</dbReference>
<evidence type="ECO:0000313" key="17">
    <source>
        <dbReference type="EMBL" id="KGE89390.1"/>
    </source>
</evidence>
<dbReference type="PANTHER" id="PTHR22993:SF9">
    <property type="entry name" value="FORMAMIDOPYRIMIDINE-DNA GLYCOSYLASE"/>
    <property type="match status" value="1"/>
</dbReference>
<dbReference type="InterPro" id="IPR035937">
    <property type="entry name" value="FPG_N"/>
</dbReference>
<gene>
    <name evidence="17" type="ORF">IX84_03505</name>
</gene>
<keyword evidence="7" id="KW-0378">Hydrolase</keyword>
<dbReference type="GO" id="GO:0006284">
    <property type="term" value="P:base-excision repair"/>
    <property type="evidence" value="ECO:0007669"/>
    <property type="project" value="InterPro"/>
</dbReference>
<dbReference type="EMBL" id="JPOS01000010">
    <property type="protein sequence ID" value="KGE89390.1"/>
    <property type="molecule type" value="Genomic_DNA"/>
</dbReference>
<dbReference type="GO" id="GO:0016829">
    <property type="term" value="F:lyase activity"/>
    <property type="evidence" value="ECO:0007669"/>
    <property type="project" value="UniProtKB-KW"/>
</dbReference>
<evidence type="ECO:0000256" key="11">
    <source>
        <dbReference type="ARBA" id="ARBA00023239"/>
    </source>
</evidence>
<evidence type="ECO:0000256" key="3">
    <source>
        <dbReference type="ARBA" id="ARBA00009409"/>
    </source>
</evidence>
<keyword evidence="4" id="KW-0479">Metal-binding</keyword>
<evidence type="ECO:0000256" key="12">
    <source>
        <dbReference type="ARBA" id="ARBA00023268"/>
    </source>
</evidence>
<evidence type="ECO:0000313" key="18">
    <source>
        <dbReference type="Proteomes" id="UP000029736"/>
    </source>
</evidence>
<proteinExistence type="inferred from homology"/>
<evidence type="ECO:0000256" key="8">
    <source>
        <dbReference type="ARBA" id="ARBA00022833"/>
    </source>
</evidence>
<comment type="caution">
    <text evidence="17">The sequence shown here is derived from an EMBL/GenBank/DDBJ whole genome shotgun (WGS) entry which is preliminary data.</text>
</comment>
<dbReference type="GO" id="GO:0003906">
    <property type="term" value="F:DNA-(apurinic or apyrimidinic site) endonuclease activity"/>
    <property type="evidence" value="ECO:0007669"/>
    <property type="project" value="InterPro"/>
</dbReference>
<dbReference type="SMART" id="SM01232">
    <property type="entry name" value="H2TH"/>
    <property type="match status" value="1"/>
</dbReference>
<keyword evidence="18" id="KW-1185">Reference proteome</keyword>
<name>A0A098SB83_9BACT</name>
<evidence type="ECO:0000256" key="13">
    <source>
        <dbReference type="ARBA" id="ARBA00023295"/>
    </source>
</evidence>
<comment type="similarity">
    <text evidence="3">Belongs to the FPG family.</text>
</comment>
<feature type="domain" description="FPG-type" evidence="15">
    <location>
        <begin position="227"/>
        <end position="261"/>
    </location>
</feature>
<evidence type="ECO:0000256" key="14">
    <source>
        <dbReference type="PROSITE-ProRule" id="PRU00391"/>
    </source>
</evidence>
<dbReference type="PANTHER" id="PTHR22993">
    <property type="entry name" value="FORMAMIDOPYRIMIDINE-DNA GLYCOSYLASE"/>
    <property type="match status" value="1"/>
</dbReference>
<keyword evidence="13" id="KW-0326">Glycosidase</keyword>
<dbReference type="OrthoDB" id="9800855at2"/>
<dbReference type="InterPro" id="IPR010979">
    <property type="entry name" value="Ribosomal_uS13-like_H2TH"/>
</dbReference>
<dbReference type="SUPFAM" id="SSF57716">
    <property type="entry name" value="Glucocorticoid receptor-like (DNA-binding domain)"/>
    <property type="match status" value="1"/>
</dbReference>
<organism evidence="17 18">
    <name type="scientific">Phaeodactylibacter xiamenensis</name>
    <dbReference type="NCBI Taxonomy" id="1524460"/>
    <lineage>
        <taxon>Bacteria</taxon>
        <taxon>Pseudomonadati</taxon>
        <taxon>Bacteroidota</taxon>
        <taxon>Saprospiria</taxon>
        <taxon>Saprospirales</taxon>
        <taxon>Haliscomenobacteraceae</taxon>
        <taxon>Phaeodactylibacter</taxon>
    </lineage>
</organism>
<evidence type="ECO:0000259" key="16">
    <source>
        <dbReference type="PROSITE" id="PS51068"/>
    </source>
</evidence>
<accession>A0A098SB83</accession>
<dbReference type="SMART" id="SM00898">
    <property type="entry name" value="Fapy_DNA_glyco"/>
    <property type="match status" value="1"/>
</dbReference>
<keyword evidence="10" id="KW-0234">DNA repair</keyword>
<keyword evidence="12" id="KW-0511">Multifunctional enzyme</keyword>